<evidence type="ECO:0000313" key="3">
    <source>
        <dbReference type="Proteomes" id="UP000759537"/>
    </source>
</evidence>
<reference evidence="2" key="1">
    <citation type="submission" date="2019-10" db="EMBL/GenBank/DDBJ databases">
        <authorList>
            <consortium name="DOE Joint Genome Institute"/>
            <person name="Kuo A."/>
            <person name="Miyauchi S."/>
            <person name="Kiss E."/>
            <person name="Drula E."/>
            <person name="Kohler A."/>
            <person name="Sanchez-Garcia M."/>
            <person name="Andreopoulos B."/>
            <person name="Barry K.W."/>
            <person name="Bonito G."/>
            <person name="Buee M."/>
            <person name="Carver A."/>
            <person name="Chen C."/>
            <person name="Cichocki N."/>
            <person name="Clum A."/>
            <person name="Culley D."/>
            <person name="Crous P.W."/>
            <person name="Fauchery L."/>
            <person name="Girlanda M."/>
            <person name="Hayes R."/>
            <person name="Keri Z."/>
            <person name="LaButti K."/>
            <person name="Lipzen A."/>
            <person name="Lombard V."/>
            <person name="Magnuson J."/>
            <person name="Maillard F."/>
            <person name="Morin E."/>
            <person name="Murat C."/>
            <person name="Nolan M."/>
            <person name="Ohm R."/>
            <person name="Pangilinan J."/>
            <person name="Pereira M."/>
            <person name="Perotto S."/>
            <person name="Peter M."/>
            <person name="Riley R."/>
            <person name="Sitrit Y."/>
            <person name="Stielow B."/>
            <person name="Szollosi G."/>
            <person name="Zifcakova L."/>
            <person name="Stursova M."/>
            <person name="Spatafora J.W."/>
            <person name="Tedersoo L."/>
            <person name="Vaario L.-M."/>
            <person name="Yamada A."/>
            <person name="Yan M."/>
            <person name="Wang P."/>
            <person name="Xu J."/>
            <person name="Bruns T."/>
            <person name="Baldrian P."/>
            <person name="Vilgalys R."/>
            <person name="Henrissat B."/>
            <person name="Grigoriev I.V."/>
            <person name="Hibbett D."/>
            <person name="Nagy L.G."/>
            <person name="Martin F.M."/>
        </authorList>
    </citation>
    <scope>NUCLEOTIDE SEQUENCE</scope>
    <source>
        <strain evidence="2">Prilba</strain>
    </source>
</reference>
<reference evidence="2" key="2">
    <citation type="journal article" date="2020" name="Nat. Commun.">
        <title>Large-scale genome sequencing of mycorrhizal fungi provides insights into the early evolution of symbiotic traits.</title>
        <authorList>
            <person name="Miyauchi S."/>
            <person name="Kiss E."/>
            <person name="Kuo A."/>
            <person name="Drula E."/>
            <person name="Kohler A."/>
            <person name="Sanchez-Garcia M."/>
            <person name="Morin E."/>
            <person name="Andreopoulos B."/>
            <person name="Barry K.W."/>
            <person name="Bonito G."/>
            <person name="Buee M."/>
            <person name="Carver A."/>
            <person name="Chen C."/>
            <person name="Cichocki N."/>
            <person name="Clum A."/>
            <person name="Culley D."/>
            <person name="Crous P.W."/>
            <person name="Fauchery L."/>
            <person name="Girlanda M."/>
            <person name="Hayes R.D."/>
            <person name="Keri Z."/>
            <person name="LaButti K."/>
            <person name="Lipzen A."/>
            <person name="Lombard V."/>
            <person name="Magnuson J."/>
            <person name="Maillard F."/>
            <person name="Murat C."/>
            <person name="Nolan M."/>
            <person name="Ohm R.A."/>
            <person name="Pangilinan J."/>
            <person name="Pereira M.F."/>
            <person name="Perotto S."/>
            <person name="Peter M."/>
            <person name="Pfister S."/>
            <person name="Riley R."/>
            <person name="Sitrit Y."/>
            <person name="Stielow J.B."/>
            <person name="Szollosi G."/>
            <person name="Zifcakova L."/>
            <person name="Stursova M."/>
            <person name="Spatafora J.W."/>
            <person name="Tedersoo L."/>
            <person name="Vaario L.M."/>
            <person name="Yamada A."/>
            <person name="Yan M."/>
            <person name="Wang P."/>
            <person name="Xu J."/>
            <person name="Bruns T."/>
            <person name="Baldrian P."/>
            <person name="Vilgalys R."/>
            <person name="Dunand C."/>
            <person name="Henrissat B."/>
            <person name="Grigoriev I.V."/>
            <person name="Hibbett D."/>
            <person name="Nagy L.G."/>
            <person name="Martin F.M."/>
        </authorList>
    </citation>
    <scope>NUCLEOTIDE SEQUENCE</scope>
    <source>
        <strain evidence="2">Prilba</strain>
    </source>
</reference>
<feature type="compositionally biased region" description="Low complexity" evidence="1">
    <location>
        <begin position="355"/>
        <end position="366"/>
    </location>
</feature>
<dbReference type="OrthoDB" id="3235609at2759"/>
<feature type="region of interest" description="Disordered" evidence="1">
    <location>
        <begin position="241"/>
        <end position="270"/>
    </location>
</feature>
<dbReference type="EMBL" id="WHVB01000011">
    <property type="protein sequence ID" value="KAF8478525.1"/>
    <property type="molecule type" value="Genomic_DNA"/>
</dbReference>
<keyword evidence="3" id="KW-1185">Reference proteome</keyword>
<accession>A0A9P5MTW0</accession>
<protein>
    <submittedName>
        <fullName evidence="2">Uncharacterized protein</fullName>
    </submittedName>
</protein>
<feature type="region of interest" description="Disordered" evidence="1">
    <location>
        <begin position="55"/>
        <end position="74"/>
    </location>
</feature>
<gene>
    <name evidence="2" type="ORF">DFH94DRAFT_800666</name>
</gene>
<dbReference type="AlphaFoldDB" id="A0A9P5MTW0"/>
<feature type="region of interest" description="Disordered" evidence="1">
    <location>
        <begin position="355"/>
        <end position="410"/>
    </location>
</feature>
<evidence type="ECO:0000313" key="2">
    <source>
        <dbReference type="EMBL" id="KAF8478525.1"/>
    </source>
</evidence>
<feature type="compositionally biased region" description="Acidic residues" evidence="1">
    <location>
        <begin position="397"/>
        <end position="410"/>
    </location>
</feature>
<feature type="compositionally biased region" description="Basic and acidic residues" evidence="1">
    <location>
        <begin position="258"/>
        <end position="268"/>
    </location>
</feature>
<feature type="non-terminal residue" evidence="2">
    <location>
        <position position="1"/>
    </location>
</feature>
<organism evidence="2 3">
    <name type="scientific">Russula ochroleuca</name>
    <dbReference type="NCBI Taxonomy" id="152965"/>
    <lineage>
        <taxon>Eukaryota</taxon>
        <taxon>Fungi</taxon>
        <taxon>Dikarya</taxon>
        <taxon>Basidiomycota</taxon>
        <taxon>Agaricomycotina</taxon>
        <taxon>Agaricomycetes</taxon>
        <taxon>Russulales</taxon>
        <taxon>Russulaceae</taxon>
        <taxon>Russula</taxon>
    </lineage>
</organism>
<feature type="compositionally biased region" description="Polar residues" evidence="1">
    <location>
        <begin position="385"/>
        <end position="394"/>
    </location>
</feature>
<sequence>GIRPSGASSILIPTSEWIKDEKFRYPGTPHLADDFLSLSPLQFNSALQLNKKLASLKPKGKRPGEDDSAANKPYLGNVGQSGRFRSAFEHNRLLFHASKPSSKFWRFGLSRSSLWASAQVVSLVFNEWSHEKGVILDIGWSSITCGTHPPTFEASVHLEIEERQRFGNRSKRAVFRYGDAEVLKQCNISTRIQDLLRCERPLILLVHDEGAVRTLLGDLGIDTADFISGFKNLLQPESAGAFRSQHTYGRSRRRSRSPQRDEDLDYKRQRTPPRVQTPVCLVDVRQMYITLRTRYTETDASLVAVATELGLSGDEKSMCAGNESRLLAEMWTSMASGPAIDEQYDARWGSGAPLPKSAASKPALLPGPGDVDFDPNDLAPAGSSAVAQPSQLSQMVDWDDLDDDEEFYGR</sequence>
<comment type="caution">
    <text evidence="2">The sequence shown here is derived from an EMBL/GenBank/DDBJ whole genome shotgun (WGS) entry which is preliminary data.</text>
</comment>
<name>A0A9P5MTW0_9AGAM</name>
<proteinExistence type="predicted"/>
<dbReference type="Proteomes" id="UP000759537">
    <property type="component" value="Unassembled WGS sequence"/>
</dbReference>
<evidence type="ECO:0000256" key="1">
    <source>
        <dbReference type="SAM" id="MobiDB-lite"/>
    </source>
</evidence>